<gene>
    <name evidence="1" type="ORF">CPLU01_08749</name>
</gene>
<reference evidence="1" key="1">
    <citation type="journal article" date="2020" name="Phytopathology">
        <title>Genome Sequence Resources of Colletotrichum truncatum, C. plurivorum, C. musicola, and C. sojae: Four Species Pathogenic to Soybean (Glycine max).</title>
        <authorList>
            <person name="Rogerio F."/>
            <person name="Boufleur T.R."/>
            <person name="Ciampi-Guillardi M."/>
            <person name="Sukno S.A."/>
            <person name="Thon M.R."/>
            <person name="Massola Junior N.S."/>
            <person name="Baroncelli R."/>
        </authorList>
    </citation>
    <scope>NUCLEOTIDE SEQUENCE</scope>
    <source>
        <strain evidence="1">LFN00145</strain>
    </source>
</reference>
<protein>
    <recommendedName>
        <fullName evidence="3">C2H2-type domain-containing protein</fullName>
    </recommendedName>
</protein>
<keyword evidence="2" id="KW-1185">Reference proteome</keyword>
<evidence type="ECO:0000313" key="2">
    <source>
        <dbReference type="Proteomes" id="UP000654918"/>
    </source>
</evidence>
<accession>A0A8H6KC63</accession>
<dbReference type="Proteomes" id="UP000654918">
    <property type="component" value="Unassembled WGS sequence"/>
</dbReference>
<name>A0A8H6KC63_9PEZI</name>
<proteinExistence type="predicted"/>
<dbReference type="AlphaFoldDB" id="A0A8H6KC63"/>
<comment type="caution">
    <text evidence="1">The sequence shown here is derived from an EMBL/GenBank/DDBJ whole genome shotgun (WGS) entry which is preliminary data.</text>
</comment>
<evidence type="ECO:0000313" key="1">
    <source>
        <dbReference type="EMBL" id="KAF6828041.1"/>
    </source>
</evidence>
<evidence type="ECO:0008006" key="3">
    <source>
        <dbReference type="Google" id="ProtNLM"/>
    </source>
</evidence>
<organism evidence="1 2">
    <name type="scientific">Colletotrichum plurivorum</name>
    <dbReference type="NCBI Taxonomy" id="2175906"/>
    <lineage>
        <taxon>Eukaryota</taxon>
        <taxon>Fungi</taxon>
        <taxon>Dikarya</taxon>
        <taxon>Ascomycota</taxon>
        <taxon>Pezizomycotina</taxon>
        <taxon>Sordariomycetes</taxon>
        <taxon>Hypocreomycetidae</taxon>
        <taxon>Glomerellales</taxon>
        <taxon>Glomerellaceae</taxon>
        <taxon>Colletotrichum</taxon>
        <taxon>Colletotrichum orchidearum species complex</taxon>
    </lineage>
</organism>
<sequence>MSNNPPQAPAPGLDKAWTIAQRNVEQRRRRGVQPKECPLCNGQLRTDTRDELQRHFDRHHPLETDTEAAVSERKALIDDTFEK</sequence>
<dbReference type="EMBL" id="WIGO01000128">
    <property type="protein sequence ID" value="KAF6828041.1"/>
    <property type="molecule type" value="Genomic_DNA"/>
</dbReference>